<evidence type="ECO:0000313" key="2">
    <source>
        <dbReference type="Proteomes" id="UP000054721"/>
    </source>
</evidence>
<evidence type="ECO:0000313" key="1">
    <source>
        <dbReference type="EMBL" id="KRZ60434.1"/>
    </source>
</evidence>
<comment type="caution">
    <text evidence="1">The sequence shown here is derived from an EMBL/GenBank/DDBJ whole genome shotgun (WGS) entry which is preliminary data.</text>
</comment>
<name>A0A0V1LML9_9BILA</name>
<dbReference type="OrthoDB" id="10395778at2759"/>
<protein>
    <submittedName>
        <fullName evidence="1">Uncharacterized protein</fullName>
    </submittedName>
</protein>
<accession>A0A0V1LML9</accession>
<dbReference type="EMBL" id="JYDW01000029">
    <property type="protein sequence ID" value="KRZ60434.1"/>
    <property type="molecule type" value="Genomic_DNA"/>
</dbReference>
<organism evidence="1 2">
    <name type="scientific">Trichinella nativa</name>
    <dbReference type="NCBI Taxonomy" id="6335"/>
    <lineage>
        <taxon>Eukaryota</taxon>
        <taxon>Metazoa</taxon>
        <taxon>Ecdysozoa</taxon>
        <taxon>Nematoda</taxon>
        <taxon>Enoplea</taxon>
        <taxon>Dorylaimia</taxon>
        <taxon>Trichinellida</taxon>
        <taxon>Trichinellidae</taxon>
        <taxon>Trichinella</taxon>
    </lineage>
</organism>
<gene>
    <name evidence="1" type="ORF">T02_8790</name>
</gene>
<proteinExistence type="predicted"/>
<reference evidence="1 2" key="1">
    <citation type="submission" date="2015-05" db="EMBL/GenBank/DDBJ databases">
        <title>Evolution of Trichinella species and genotypes.</title>
        <authorList>
            <person name="Korhonen P.K."/>
            <person name="Edoardo P."/>
            <person name="Giuseppe L.R."/>
            <person name="Gasser R.B."/>
        </authorList>
    </citation>
    <scope>NUCLEOTIDE SEQUENCE [LARGE SCALE GENOMIC DNA]</scope>
    <source>
        <strain evidence="1">ISS10</strain>
    </source>
</reference>
<dbReference type="Proteomes" id="UP000054721">
    <property type="component" value="Unassembled WGS sequence"/>
</dbReference>
<keyword evidence="2" id="KW-1185">Reference proteome</keyword>
<sequence length="153" mass="17841">MFLHPWGCMCLGREADNNQSVMVEIWNQRSFQSGVFNLILSGTKKDVAKVFFNRYAVIIIHLLCSADCVCYSLLFPHNGREILFWLGQAKRAKCTMEARLDYDCLNLTDDCCLSAFGVDITLRISSTYHNYCHSSFVRDEREYEKRKQFTYFS</sequence>
<dbReference type="AlphaFoldDB" id="A0A0V1LML9"/>